<protein>
    <submittedName>
        <fullName evidence="1">Uncharacterized protein</fullName>
    </submittedName>
</protein>
<dbReference type="AlphaFoldDB" id="A0A1G2PY70"/>
<organism evidence="1 2">
    <name type="scientific">Candidatus Terrybacteria bacterium RIFCSPLOWO2_01_FULL_40_23</name>
    <dbReference type="NCBI Taxonomy" id="1802366"/>
    <lineage>
        <taxon>Bacteria</taxon>
        <taxon>Candidatus Terryibacteriota</taxon>
    </lineage>
</organism>
<reference evidence="1 2" key="1">
    <citation type="journal article" date="2016" name="Nat. Commun.">
        <title>Thousands of microbial genomes shed light on interconnected biogeochemical processes in an aquifer system.</title>
        <authorList>
            <person name="Anantharaman K."/>
            <person name="Brown C.T."/>
            <person name="Hug L.A."/>
            <person name="Sharon I."/>
            <person name="Castelle C.J."/>
            <person name="Probst A.J."/>
            <person name="Thomas B.C."/>
            <person name="Singh A."/>
            <person name="Wilkins M.J."/>
            <person name="Karaoz U."/>
            <person name="Brodie E.L."/>
            <person name="Williams K.H."/>
            <person name="Hubbard S.S."/>
            <person name="Banfield J.F."/>
        </authorList>
    </citation>
    <scope>NUCLEOTIDE SEQUENCE [LARGE SCALE GENOMIC DNA]</scope>
</reference>
<comment type="caution">
    <text evidence="1">The sequence shown here is derived from an EMBL/GenBank/DDBJ whole genome shotgun (WGS) entry which is preliminary data.</text>
</comment>
<sequence>MKPGISTIQTPYILVQDENDPRNGQIAMVLGIKTITPTDGKGYQCLLIKFSDWEHQYVPLSEIIGVAENPKYHLLSPEEIYEFKTKPPSPKN</sequence>
<dbReference type="Proteomes" id="UP000176951">
    <property type="component" value="Unassembled WGS sequence"/>
</dbReference>
<evidence type="ECO:0000313" key="2">
    <source>
        <dbReference type="Proteomes" id="UP000176951"/>
    </source>
</evidence>
<dbReference type="EMBL" id="MHSW01000005">
    <property type="protein sequence ID" value="OHA52719.1"/>
    <property type="molecule type" value="Genomic_DNA"/>
</dbReference>
<accession>A0A1G2PY70</accession>
<evidence type="ECO:0000313" key="1">
    <source>
        <dbReference type="EMBL" id="OHA52719.1"/>
    </source>
</evidence>
<name>A0A1G2PY70_9BACT</name>
<gene>
    <name evidence="1" type="ORF">A3A97_01085</name>
</gene>
<proteinExistence type="predicted"/>